<reference evidence="1" key="1">
    <citation type="submission" date="2019-12" db="EMBL/GenBank/DDBJ databases">
        <title>Genome sequencing and annotation of Brassica cretica.</title>
        <authorList>
            <person name="Studholme D.J."/>
            <person name="Sarris P."/>
        </authorList>
    </citation>
    <scope>NUCLEOTIDE SEQUENCE</scope>
    <source>
        <strain evidence="1">PFS-109/04</strain>
        <tissue evidence="1">Leaf</tissue>
    </source>
</reference>
<name>A0A8S9SK98_BRACR</name>
<evidence type="ECO:0000313" key="1">
    <source>
        <dbReference type="EMBL" id="KAF3600440.1"/>
    </source>
</evidence>
<dbReference type="AlphaFoldDB" id="A0A8S9SK98"/>
<dbReference type="Proteomes" id="UP000712600">
    <property type="component" value="Unassembled WGS sequence"/>
</dbReference>
<accession>A0A8S9SK98</accession>
<sequence>MINAAFYSLMLHIQNTRGTIRNREQLFPHLVHMRMIKGGKQNQVLIGTTSGVRPHHNMLPPPSLPHHLLMYIKKNLSFVSLYMVMEKEMNSSDTNHWEGRARSWYQLLKKWEIGEKMPYLEDFLRYNKAEQSDDCSPQGTVRVIVPDI</sequence>
<comment type="caution">
    <text evidence="1">The sequence shown here is derived from an EMBL/GenBank/DDBJ whole genome shotgun (WGS) entry which is preliminary data.</text>
</comment>
<gene>
    <name evidence="1" type="ORF">F2Q69_00035339</name>
</gene>
<proteinExistence type="predicted"/>
<organism evidence="1 2">
    <name type="scientific">Brassica cretica</name>
    <name type="common">Mustard</name>
    <dbReference type="NCBI Taxonomy" id="69181"/>
    <lineage>
        <taxon>Eukaryota</taxon>
        <taxon>Viridiplantae</taxon>
        <taxon>Streptophyta</taxon>
        <taxon>Embryophyta</taxon>
        <taxon>Tracheophyta</taxon>
        <taxon>Spermatophyta</taxon>
        <taxon>Magnoliopsida</taxon>
        <taxon>eudicotyledons</taxon>
        <taxon>Gunneridae</taxon>
        <taxon>Pentapetalae</taxon>
        <taxon>rosids</taxon>
        <taxon>malvids</taxon>
        <taxon>Brassicales</taxon>
        <taxon>Brassicaceae</taxon>
        <taxon>Brassiceae</taxon>
        <taxon>Brassica</taxon>
    </lineage>
</organism>
<dbReference type="EMBL" id="QGKX02000004">
    <property type="protein sequence ID" value="KAF3600440.1"/>
    <property type="molecule type" value="Genomic_DNA"/>
</dbReference>
<evidence type="ECO:0000313" key="2">
    <source>
        <dbReference type="Proteomes" id="UP000712600"/>
    </source>
</evidence>
<protein>
    <submittedName>
        <fullName evidence="1">Uncharacterized protein</fullName>
    </submittedName>
</protein>